<dbReference type="EMBL" id="VRTY01000014">
    <property type="protein sequence ID" value="TXK50067.1"/>
    <property type="molecule type" value="Genomic_DNA"/>
</dbReference>
<protein>
    <recommendedName>
        <fullName evidence="4">SulP family inorganic anion transporter</fullName>
    </recommendedName>
</protein>
<evidence type="ECO:0000256" key="1">
    <source>
        <dbReference type="SAM" id="Phobius"/>
    </source>
</evidence>
<reference evidence="2 3" key="1">
    <citation type="submission" date="2019-08" db="EMBL/GenBank/DDBJ databases">
        <authorList>
            <person name="Shi S."/>
        </authorList>
    </citation>
    <scope>NUCLEOTIDE SEQUENCE [LARGE SCALE GENOMIC DNA]</scope>
    <source>
        <strain evidence="2 3">GY10130</strain>
    </source>
</reference>
<dbReference type="OrthoDB" id="9769739at2"/>
<dbReference type="Proteomes" id="UP000321926">
    <property type="component" value="Unassembled WGS sequence"/>
</dbReference>
<evidence type="ECO:0008006" key="4">
    <source>
        <dbReference type="Google" id="ProtNLM"/>
    </source>
</evidence>
<dbReference type="InterPro" id="IPR036513">
    <property type="entry name" value="STAS_dom_sf"/>
</dbReference>
<feature type="transmembrane region" description="Helical" evidence="1">
    <location>
        <begin position="15"/>
        <end position="32"/>
    </location>
</feature>
<accession>A0A5C8KB44</accession>
<name>A0A5C8KB44_9BACT</name>
<keyword evidence="3" id="KW-1185">Reference proteome</keyword>
<dbReference type="SUPFAM" id="SSF52091">
    <property type="entry name" value="SpoIIaa-like"/>
    <property type="match status" value="1"/>
</dbReference>
<evidence type="ECO:0000313" key="2">
    <source>
        <dbReference type="EMBL" id="TXK50067.1"/>
    </source>
</evidence>
<keyword evidence="1" id="KW-1133">Transmembrane helix</keyword>
<dbReference type="Gene3D" id="3.30.750.24">
    <property type="entry name" value="STAS domain"/>
    <property type="match status" value="1"/>
</dbReference>
<sequence length="149" mass="16763">MIFLITIISTLSSDLLIGIGAGIAAELLILMMKGLPVKSIFRPGIKLQQHEGKDYFHIALSDGAVFSNYIKLRKYLDSLPRQQHLVLDFSETVVVDHTVMKHLHQYREEYIGQGGQLEITGLHAHRPISKHPQAARVRMQRRGDVKVAA</sequence>
<dbReference type="RefSeq" id="WP_147920755.1">
    <property type="nucleotide sequence ID" value="NZ_VRTY01000014.1"/>
</dbReference>
<evidence type="ECO:0000313" key="3">
    <source>
        <dbReference type="Proteomes" id="UP000321926"/>
    </source>
</evidence>
<organism evidence="2 3">
    <name type="scientific">Pontibacter qinzhouensis</name>
    <dbReference type="NCBI Taxonomy" id="2603253"/>
    <lineage>
        <taxon>Bacteria</taxon>
        <taxon>Pseudomonadati</taxon>
        <taxon>Bacteroidota</taxon>
        <taxon>Cytophagia</taxon>
        <taxon>Cytophagales</taxon>
        <taxon>Hymenobacteraceae</taxon>
        <taxon>Pontibacter</taxon>
    </lineage>
</organism>
<dbReference type="AlphaFoldDB" id="A0A5C8KB44"/>
<keyword evidence="1" id="KW-0812">Transmembrane</keyword>
<proteinExistence type="predicted"/>
<comment type="caution">
    <text evidence="2">The sequence shown here is derived from an EMBL/GenBank/DDBJ whole genome shotgun (WGS) entry which is preliminary data.</text>
</comment>
<gene>
    <name evidence="2" type="ORF">FVR03_05550</name>
</gene>
<keyword evidence="1" id="KW-0472">Membrane</keyword>